<dbReference type="RefSeq" id="WP_212683343.1">
    <property type="nucleotide sequence ID" value="NZ_JAGSPM010000002.1"/>
</dbReference>
<dbReference type="Proteomes" id="UP000680158">
    <property type="component" value="Unassembled WGS sequence"/>
</dbReference>
<dbReference type="PANTHER" id="PTHR43461:SF1">
    <property type="entry name" value="TRANSMEMBRANE PROTEIN 256"/>
    <property type="match status" value="1"/>
</dbReference>
<evidence type="ECO:0000256" key="1">
    <source>
        <dbReference type="ARBA" id="ARBA00004141"/>
    </source>
</evidence>
<comment type="similarity">
    <text evidence="2">Belongs to the UPF0382 family.</text>
</comment>
<sequence length="126" mass="13537">MQERHLIAYASINLFIAIAAGAFGAHGLKAILSADMLSIWQTAVQYQMLHGLALLALANLSSRWQAKPIRLSAICMLVGIFLFSGSLYLLAFTGIRILGAITPIGGVAFLAGWAILLWAAFKHPSK</sequence>
<dbReference type="GO" id="GO:0005886">
    <property type="term" value="C:plasma membrane"/>
    <property type="evidence" value="ECO:0007669"/>
    <property type="project" value="TreeGrafter"/>
</dbReference>
<evidence type="ECO:0000313" key="8">
    <source>
        <dbReference type="Proteomes" id="UP000680158"/>
    </source>
</evidence>
<organism evidence="7 8">
    <name type="scientific">Undibacterium baiyunense</name>
    <dbReference type="NCBI Taxonomy" id="2828731"/>
    <lineage>
        <taxon>Bacteria</taxon>
        <taxon>Pseudomonadati</taxon>
        <taxon>Pseudomonadota</taxon>
        <taxon>Betaproteobacteria</taxon>
        <taxon>Burkholderiales</taxon>
        <taxon>Oxalobacteraceae</taxon>
        <taxon>Undibacterium</taxon>
    </lineage>
</organism>
<name>A0A941DC47_9BURK</name>
<dbReference type="Pfam" id="PF04241">
    <property type="entry name" value="DUF423"/>
    <property type="match status" value="1"/>
</dbReference>
<evidence type="ECO:0000256" key="6">
    <source>
        <dbReference type="SAM" id="Phobius"/>
    </source>
</evidence>
<keyword evidence="3 6" id="KW-0812">Transmembrane</keyword>
<evidence type="ECO:0000256" key="5">
    <source>
        <dbReference type="ARBA" id="ARBA00023136"/>
    </source>
</evidence>
<feature type="transmembrane region" description="Helical" evidence="6">
    <location>
        <begin position="97"/>
        <end position="121"/>
    </location>
</feature>
<keyword evidence="5 6" id="KW-0472">Membrane</keyword>
<comment type="caution">
    <text evidence="7">The sequence shown here is derived from an EMBL/GenBank/DDBJ whole genome shotgun (WGS) entry which is preliminary data.</text>
</comment>
<proteinExistence type="inferred from homology"/>
<reference evidence="7 8" key="1">
    <citation type="submission" date="2021-04" db="EMBL/GenBank/DDBJ databases">
        <title>novel species isolated from subtropical streams in China.</title>
        <authorList>
            <person name="Lu H."/>
        </authorList>
    </citation>
    <scope>NUCLEOTIDE SEQUENCE [LARGE SCALE GENOMIC DNA]</scope>
    <source>
        <strain evidence="7 8">BYS107W</strain>
    </source>
</reference>
<feature type="transmembrane region" description="Helical" evidence="6">
    <location>
        <begin position="37"/>
        <end position="57"/>
    </location>
</feature>
<keyword evidence="4 6" id="KW-1133">Transmembrane helix</keyword>
<comment type="subcellular location">
    <subcellularLocation>
        <location evidence="1">Membrane</location>
        <topology evidence="1">Multi-pass membrane protein</topology>
    </subcellularLocation>
</comment>
<evidence type="ECO:0000256" key="4">
    <source>
        <dbReference type="ARBA" id="ARBA00022989"/>
    </source>
</evidence>
<protein>
    <submittedName>
        <fullName evidence="7">DUF423 domain-containing protein</fullName>
    </submittedName>
</protein>
<evidence type="ECO:0000313" key="7">
    <source>
        <dbReference type="EMBL" id="MBR7745993.1"/>
    </source>
</evidence>
<feature type="transmembrane region" description="Helical" evidence="6">
    <location>
        <begin position="69"/>
        <end position="91"/>
    </location>
</feature>
<dbReference type="InterPro" id="IPR006696">
    <property type="entry name" value="DUF423"/>
</dbReference>
<dbReference type="EMBL" id="JAGSPM010000002">
    <property type="protein sequence ID" value="MBR7745993.1"/>
    <property type="molecule type" value="Genomic_DNA"/>
</dbReference>
<dbReference type="AlphaFoldDB" id="A0A941DC47"/>
<evidence type="ECO:0000256" key="2">
    <source>
        <dbReference type="ARBA" id="ARBA00009694"/>
    </source>
</evidence>
<gene>
    <name evidence="7" type="ORF">KDM92_05325</name>
</gene>
<accession>A0A941DC47</accession>
<evidence type="ECO:0000256" key="3">
    <source>
        <dbReference type="ARBA" id="ARBA00022692"/>
    </source>
</evidence>
<dbReference type="PANTHER" id="PTHR43461">
    <property type="entry name" value="TRANSMEMBRANE PROTEIN 256"/>
    <property type="match status" value="1"/>
</dbReference>
<keyword evidence="8" id="KW-1185">Reference proteome</keyword>
<feature type="transmembrane region" description="Helical" evidence="6">
    <location>
        <begin position="7"/>
        <end position="25"/>
    </location>
</feature>